<gene>
    <name evidence="14" type="ORF">L228DRAFT_236643</name>
</gene>
<evidence type="ECO:0000256" key="8">
    <source>
        <dbReference type="ARBA" id="ARBA00023242"/>
    </source>
</evidence>
<comment type="function">
    <text evidence="1 10">DEAD-box RNA helicase-like protein required for pre-18S rRNA processing, specifically at sites A0, A1, and A2.</text>
</comment>
<dbReference type="RefSeq" id="XP_018191117.1">
    <property type="nucleotide sequence ID" value="XM_018330849.1"/>
</dbReference>
<sequence>MGPRGGRGRGRGGGRGRGRGAPRGRGRGRGGRQLTFHTSRVEEKLESDSEGPEEYEEEPSESEEEQEELLSEDSSDDEEADKNAIRPYNALIQSLNANKPKKPENKKRKAEETDGLTAEPAESKKAKPDEEPSDDEEADVDQVDEPEEAGDEASIAEEAAEIDDEDDASDSYEVHFTNWQEKDVAAKIKSISENKWKTEKGYYNNVGRSVLYSPSTDGPSTASRSRISSTKDLKIKKRLQHTAQEAFPGFGALEQALASHIFNYQDIFFCARSVENAETLRKLSCLHALDLIFKTRDRVIKNNARLAKVSDSEELELRDQGFTRPKVLMILPTRQSCVRFVETIVQLCSPEQQENRKRFQDSYVQSEDTFSADRPADFRELFEGNDDDMFRLGLKFTRKTIKYFSQFYNSDIIFASPLGLRMAIGAEGSKKQDFDFLSSIELAIIDQADGLLMQNWEHVEHVLAHMNLQPKEAHGCDFSRVRNFYLDGHAKHFRQTILCSPFNTPELNSIFNHNMLNIGGKLKITRDYDAPGTTTLDLNGLSIKQTFSRFDSKSPATDPDARFEYFSTAIVPSIARQARLASSSSSTSRREGAQGGSGGGLGMLVFIPSYLDFVRVRNFFATSPTTSHISFGSISEYTPVRDVARARSHFLSGRHSVLLYSERAHHFRRFHLRGVNKVVFYAPPDNPLFYREVAGAYIGASVAEGRVDTAEASVRVAFSKWDTLRLERIVGTKRVASMVREKGGDTFDFV</sequence>
<organism evidence="14 15">
    <name type="scientific">Xylona heveae (strain CBS 132557 / TC161)</name>
    <dbReference type="NCBI Taxonomy" id="1328760"/>
    <lineage>
        <taxon>Eukaryota</taxon>
        <taxon>Fungi</taxon>
        <taxon>Dikarya</taxon>
        <taxon>Ascomycota</taxon>
        <taxon>Pezizomycotina</taxon>
        <taxon>Xylonomycetes</taxon>
        <taxon>Xylonales</taxon>
        <taxon>Xylonaceae</taxon>
        <taxon>Xylona</taxon>
    </lineage>
</organism>
<dbReference type="InterPro" id="IPR010678">
    <property type="entry name" value="UTP25"/>
</dbReference>
<comment type="similarity">
    <text evidence="3 10">Belongs to the UTP25 family.</text>
</comment>
<dbReference type="InParanoid" id="A0A165IYR3"/>
<dbReference type="Pfam" id="PF06862">
    <property type="entry name" value="Utp25_C"/>
    <property type="match status" value="1"/>
</dbReference>
<name>A0A165IYR3_XYLHT</name>
<accession>A0A165IYR3</accession>
<dbReference type="OMA" id="QDRGDTF"/>
<feature type="region of interest" description="Disordered" evidence="11">
    <location>
        <begin position="1"/>
        <end position="170"/>
    </location>
</feature>
<keyword evidence="7 10" id="KW-0698">rRNA processing</keyword>
<keyword evidence="9 10" id="KW-0687">Ribonucleoprotein</keyword>
<proteinExistence type="inferred from homology"/>
<dbReference type="STRING" id="1328760.A0A165IYR3"/>
<feature type="compositionally biased region" description="Acidic residues" evidence="11">
    <location>
        <begin position="131"/>
        <end position="170"/>
    </location>
</feature>
<dbReference type="InterPro" id="IPR053939">
    <property type="entry name" value="UTP25_C"/>
</dbReference>
<evidence type="ECO:0000256" key="1">
    <source>
        <dbReference type="ARBA" id="ARBA00002883"/>
    </source>
</evidence>
<feature type="compositionally biased region" description="Basic residues" evidence="11">
    <location>
        <begin position="1"/>
        <end position="30"/>
    </location>
</feature>
<dbReference type="Gene3D" id="3.40.50.300">
    <property type="entry name" value="P-loop containing nucleotide triphosphate hydrolases"/>
    <property type="match status" value="1"/>
</dbReference>
<feature type="domain" description="UTP25 C-terminal" evidence="12">
    <location>
        <begin position="540"/>
        <end position="749"/>
    </location>
</feature>
<dbReference type="GO" id="GO:0000462">
    <property type="term" value="P:maturation of SSU-rRNA from tricistronic rRNA transcript (SSU-rRNA, 5.8S rRNA, LSU-rRNA)"/>
    <property type="evidence" value="ECO:0007669"/>
    <property type="project" value="TreeGrafter"/>
</dbReference>
<dbReference type="Pfam" id="PF22916">
    <property type="entry name" value="UTP25_NTPase-like"/>
    <property type="match status" value="1"/>
</dbReference>
<keyword evidence="15" id="KW-1185">Reference proteome</keyword>
<comment type="subunit">
    <text evidence="4 10">Component of the ribosomal small subunit (SSU) processome composed of at least 40 protein subunits and snoRNA U3.</text>
</comment>
<dbReference type="InterPro" id="IPR027417">
    <property type="entry name" value="P-loop_NTPase"/>
</dbReference>
<feature type="compositionally biased region" description="Acidic residues" evidence="11">
    <location>
        <begin position="48"/>
        <end position="80"/>
    </location>
</feature>
<evidence type="ECO:0000259" key="13">
    <source>
        <dbReference type="Pfam" id="PF22916"/>
    </source>
</evidence>
<dbReference type="FunCoup" id="A0A165IYR3">
    <property type="interactions" value="1210"/>
</dbReference>
<dbReference type="InterPro" id="IPR053940">
    <property type="entry name" value="UTP25_NTPase-like"/>
</dbReference>
<feature type="compositionally biased region" description="Polar residues" evidence="11">
    <location>
        <begin position="212"/>
        <end position="228"/>
    </location>
</feature>
<dbReference type="GO" id="GO:0034511">
    <property type="term" value="F:U3 snoRNA binding"/>
    <property type="evidence" value="ECO:0007669"/>
    <property type="project" value="InterPro"/>
</dbReference>
<dbReference type="PANTHER" id="PTHR12933">
    <property type="entry name" value="ORF PROTEIN-RELATED"/>
    <property type="match status" value="1"/>
</dbReference>
<evidence type="ECO:0000259" key="12">
    <source>
        <dbReference type="Pfam" id="PF06862"/>
    </source>
</evidence>
<dbReference type="OrthoDB" id="10264378at2759"/>
<dbReference type="AlphaFoldDB" id="A0A165IYR3"/>
<evidence type="ECO:0000256" key="4">
    <source>
        <dbReference type="ARBA" id="ARBA00011192"/>
    </source>
</evidence>
<evidence type="ECO:0000256" key="11">
    <source>
        <dbReference type="SAM" id="MobiDB-lite"/>
    </source>
</evidence>
<dbReference type="FunFam" id="3.40.50.300:FF:002356">
    <property type="entry name" value="U3 small nucleolar RNA-associated protein 25"/>
    <property type="match status" value="1"/>
</dbReference>
<dbReference type="GeneID" id="28895986"/>
<dbReference type="PANTHER" id="PTHR12933:SF0">
    <property type="entry name" value="U3 SMALL NUCLEOLAR RNA-ASSOCIATED PROTEIN 25 HOMOLOG"/>
    <property type="match status" value="1"/>
</dbReference>
<feature type="compositionally biased region" description="Basic and acidic residues" evidence="11">
    <location>
        <begin position="121"/>
        <end position="130"/>
    </location>
</feature>
<evidence type="ECO:0000256" key="6">
    <source>
        <dbReference type="ARBA" id="ARBA00022517"/>
    </source>
</evidence>
<evidence type="ECO:0000256" key="10">
    <source>
        <dbReference type="RuleBase" id="RU365070"/>
    </source>
</evidence>
<feature type="region of interest" description="Disordered" evidence="11">
    <location>
        <begin position="209"/>
        <end position="228"/>
    </location>
</feature>
<keyword evidence="6 10" id="KW-0690">Ribosome biogenesis</keyword>
<comment type="subcellular location">
    <subcellularLocation>
        <location evidence="2 10">Nucleus</location>
        <location evidence="2 10">Nucleolus</location>
    </subcellularLocation>
</comment>
<evidence type="ECO:0000256" key="3">
    <source>
        <dbReference type="ARBA" id="ARBA00009223"/>
    </source>
</evidence>
<dbReference type="Proteomes" id="UP000076632">
    <property type="component" value="Unassembled WGS sequence"/>
</dbReference>
<feature type="domain" description="UTP25 NTP hydrolase-like" evidence="13">
    <location>
        <begin position="264"/>
        <end position="521"/>
    </location>
</feature>
<keyword evidence="8 10" id="KW-0539">Nucleus</keyword>
<evidence type="ECO:0000313" key="14">
    <source>
        <dbReference type="EMBL" id="KZF25562.1"/>
    </source>
</evidence>
<dbReference type="GO" id="GO:0032040">
    <property type="term" value="C:small-subunit processome"/>
    <property type="evidence" value="ECO:0007669"/>
    <property type="project" value="TreeGrafter"/>
</dbReference>
<evidence type="ECO:0000256" key="2">
    <source>
        <dbReference type="ARBA" id="ARBA00004604"/>
    </source>
</evidence>
<dbReference type="EMBL" id="KV407455">
    <property type="protein sequence ID" value="KZF25562.1"/>
    <property type="molecule type" value="Genomic_DNA"/>
</dbReference>
<reference evidence="14 15" key="1">
    <citation type="journal article" date="2016" name="Fungal Biol.">
        <title>The genome of Xylona heveae provides a window into fungal endophytism.</title>
        <authorList>
            <person name="Gazis R."/>
            <person name="Kuo A."/>
            <person name="Riley R."/>
            <person name="LaButti K."/>
            <person name="Lipzen A."/>
            <person name="Lin J."/>
            <person name="Amirebrahimi M."/>
            <person name="Hesse C.N."/>
            <person name="Spatafora J.W."/>
            <person name="Henrissat B."/>
            <person name="Hainaut M."/>
            <person name="Grigoriev I.V."/>
            <person name="Hibbett D.S."/>
        </authorList>
    </citation>
    <scope>NUCLEOTIDE SEQUENCE [LARGE SCALE GENOMIC DNA]</scope>
    <source>
        <strain evidence="14 15">TC161</strain>
    </source>
</reference>
<evidence type="ECO:0000256" key="9">
    <source>
        <dbReference type="ARBA" id="ARBA00023274"/>
    </source>
</evidence>
<evidence type="ECO:0000256" key="5">
    <source>
        <dbReference type="ARBA" id="ARBA00015422"/>
    </source>
</evidence>
<evidence type="ECO:0000256" key="7">
    <source>
        <dbReference type="ARBA" id="ARBA00022552"/>
    </source>
</evidence>
<protein>
    <recommendedName>
        <fullName evidence="5 10">U3 small nucleolar RNA-associated protein 25</fullName>
        <shortName evidence="10">U3 snoRNA-associated protein 25</shortName>
    </recommendedName>
</protein>
<evidence type="ECO:0000313" key="15">
    <source>
        <dbReference type="Proteomes" id="UP000076632"/>
    </source>
</evidence>
<dbReference type="GO" id="GO:0019843">
    <property type="term" value="F:rRNA binding"/>
    <property type="evidence" value="ECO:0007669"/>
    <property type="project" value="TreeGrafter"/>
</dbReference>